<accession>A0A2G3PM95</accession>
<evidence type="ECO:0008006" key="4">
    <source>
        <dbReference type="Google" id="ProtNLM"/>
    </source>
</evidence>
<dbReference type="InterPro" id="IPR014710">
    <property type="entry name" value="RmlC-like_jellyroll"/>
</dbReference>
<evidence type="ECO:0000313" key="3">
    <source>
        <dbReference type="Proteomes" id="UP000225108"/>
    </source>
</evidence>
<dbReference type="SUPFAM" id="SSF51182">
    <property type="entry name" value="RmlC-like cupins"/>
    <property type="match status" value="1"/>
</dbReference>
<dbReference type="Proteomes" id="UP000225108">
    <property type="component" value="Unassembled WGS sequence"/>
</dbReference>
<evidence type="ECO:0000313" key="2">
    <source>
        <dbReference type="EMBL" id="PHV66935.1"/>
    </source>
</evidence>
<name>A0A2G3PM95_WILMA</name>
<organism evidence="2 3">
    <name type="scientific">Williamsia marianensis</name>
    <dbReference type="NCBI Taxonomy" id="85044"/>
    <lineage>
        <taxon>Bacteria</taxon>
        <taxon>Bacillati</taxon>
        <taxon>Actinomycetota</taxon>
        <taxon>Actinomycetes</taxon>
        <taxon>Mycobacteriales</taxon>
        <taxon>Nocardiaceae</taxon>
        <taxon>Williamsia</taxon>
    </lineage>
</organism>
<dbReference type="RefSeq" id="WP_099382939.1">
    <property type="nucleotide sequence ID" value="NZ_PEBD01000008.1"/>
</dbReference>
<sequence>MADIPTSPGTAIPPTPGDTLIFENDRVRVWSMTLEPGGLFDFHQHHHDHVVIWPAAGNAQGQELGDDEWGITQQAEPGFVLYKTVGSAKPLNPHRIRNLGDETVTHYVVELLETSPSETELPWQHNDRGSFTTPADR</sequence>
<reference evidence="2 3" key="1">
    <citation type="submission" date="2017-10" db="EMBL/GenBank/DDBJ databases">
        <title>The draft genome sequence of Williamsia sp. BULT 1.1 isolated from the semi-arid grassland soils from South Africa.</title>
        <authorList>
            <person name="Kabwe M.H."/>
            <person name="Govender N."/>
            <person name="Mutseka Lunga P."/>
            <person name="Vikram S."/>
            <person name="Makhalanyane T.P."/>
        </authorList>
    </citation>
    <scope>NUCLEOTIDE SEQUENCE [LARGE SCALE GENOMIC DNA]</scope>
    <source>
        <strain evidence="2 3">BULT 1.1</strain>
    </source>
</reference>
<dbReference type="AlphaFoldDB" id="A0A2G3PM95"/>
<protein>
    <recommendedName>
        <fullName evidence="4">Cupin</fullName>
    </recommendedName>
</protein>
<dbReference type="InterPro" id="IPR011051">
    <property type="entry name" value="RmlC_Cupin_sf"/>
</dbReference>
<feature type="region of interest" description="Disordered" evidence="1">
    <location>
        <begin position="116"/>
        <end position="137"/>
    </location>
</feature>
<dbReference type="Gene3D" id="2.60.120.10">
    <property type="entry name" value="Jelly Rolls"/>
    <property type="match status" value="1"/>
</dbReference>
<gene>
    <name evidence="2" type="ORF">CSW57_11905</name>
</gene>
<evidence type="ECO:0000256" key="1">
    <source>
        <dbReference type="SAM" id="MobiDB-lite"/>
    </source>
</evidence>
<proteinExistence type="predicted"/>
<dbReference type="EMBL" id="PEBD01000008">
    <property type="protein sequence ID" value="PHV66935.1"/>
    <property type="molecule type" value="Genomic_DNA"/>
</dbReference>
<comment type="caution">
    <text evidence="2">The sequence shown here is derived from an EMBL/GenBank/DDBJ whole genome shotgun (WGS) entry which is preliminary data.</text>
</comment>